<feature type="domain" description="Major facilitator superfamily (MFS) profile" evidence="7">
    <location>
        <begin position="1"/>
        <end position="193"/>
    </location>
</feature>
<keyword evidence="9" id="KW-1185">Reference proteome</keyword>
<name>A0ABW6GDH2_9ACTN</name>
<evidence type="ECO:0000256" key="3">
    <source>
        <dbReference type="ARBA" id="ARBA00022692"/>
    </source>
</evidence>
<dbReference type="PANTHER" id="PTHR23513:SF11">
    <property type="entry name" value="STAPHYLOFERRIN A TRANSPORTER"/>
    <property type="match status" value="1"/>
</dbReference>
<feature type="transmembrane region" description="Helical" evidence="6">
    <location>
        <begin position="342"/>
        <end position="365"/>
    </location>
</feature>
<dbReference type="PANTHER" id="PTHR23513">
    <property type="entry name" value="INTEGRAL MEMBRANE EFFLUX PROTEIN-RELATED"/>
    <property type="match status" value="1"/>
</dbReference>
<dbReference type="RefSeq" id="WP_380316795.1">
    <property type="nucleotide sequence ID" value="NZ_JBHYPW010000003.1"/>
</dbReference>
<dbReference type="CDD" id="cd06173">
    <property type="entry name" value="MFS_MefA_like"/>
    <property type="match status" value="1"/>
</dbReference>
<protein>
    <submittedName>
        <fullName evidence="8">MFS transporter</fullName>
    </submittedName>
</protein>
<sequence length="416" mass="41508">MQEGPLRIPGFRLLLAGQFASMLGDCCYAVALPWLVLGGRGGTALLGTVLACYGVARAATIPLGGVLADRWGGRRIMLGADAVRAAAVAALAAVSAAGAPGVLALVLPALLLGVGSGLFLPASYTLLPALLPAGQLGRGNALSTMANQLGGVLGPSLGGLLVALWGSTPALLVDAGSFALSAAVLVGLRPGRTAERTEGAAPGGEGPGFAEVLRRGRLLHVVMVVALVCNLAFNGTMEVALPDWAHRDLGPADYGALLTVLSIGSLVGSAIAAKARPAQQPARLFAALAAVMGLGLAGVPYAGGAVGAGACIAVYSVASGWQNIVAVTMLQTWTPARLLGRVMSMVMLAVTGSFPVSVALAGLAVHRLGPAPFFPVAGTVIALAVALALAQPAFRRHRHGEVFGAGSGRAEVRGTA</sequence>
<evidence type="ECO:0000256" key="1">
    <source>
        <dbReference type="ARBA" id="ARBA00004651"/>
    </source>
</evidence>
<comment type="subcellular location">
    <subcellularLocation>
        <location evidence="1">Cell membrane</location>
        <topology evidence="1">Multi-pass membrane protein</topology>
    </subcellularLocation>
</comment>
<feature type="transmembrane region" description="Helical" evidence="6">
    <location>
        <begin position="45"/>
        <end position="67"/>
    </location>
</feature>
<dbReference type="InterPro" id="IPR020846">
    <property type="entry name" value="MFS_dom"/>
</dbReference>
<dbReference type="EMBL" id="JBHYPX010000002">
    <property type="protein sequence ID" value="MFE1350766.1"/>
    <property type="molecule type" value="Genomic_DNA"/>
</dbReference>
<evidence type="ECO:0000259" key="7">
    <source>
        <dbReference type="PROSITE" id="PS50850"/>
    </source>
</evidence>
<dbReference type="SUPFAM" id="SSF103473">
    <property type="entry name" value="MFS general substrate transporter"/>
    <property type="match status" value="1"/>
</dbReference>
<feature type="transmembrane region" description="Helical" evidence="6">
    <location>
        <begin position="307"/>
        <end position="330"/>
    </location>
</feature>
<accession>A0ABW6GDH2</accession>
<dbReference type="PROSITE" id="PS50850">
    <property type="entry name" value="MFS"/>
    <property type="match status" value="1"/>
</dbReference>
<dbReference type="InterPro" id="IPR022324">
    <property type="entry name" value="Bacilysin_exporter_BacE_put"/>
</dbReference>
<feature type="transmembrane region" description="Helical" evidence="6">
    <location>
        <begin position="218"/>
        <end position="234"/>
    </location>
</feature>
<dbReference type="InterPro" id="IPR036259">
    <property type="entry name" value="MFS_trans_sf"/>
</dbReference>
<evidence type="ECO:0000313" key="9">
    <source>
        <dbReference type="Proteomes" id="UP001599542"/>
    </source>
</evidence>
<dbReference type="Pfam" id="PF07690">
    <property type="entry name" value="MFS_1"/>
    <property type="match status" value="1"/>
</dbReference>
<feature type="transmembrane region" description="Helical" evidence="6">
    <location>
        <begin position="371"/>
        <end position="390"/>
    </location>
</feature>
<dbReference type="InterPro" id="IPR011701">
    <property type="entry name" value="MFS"/>
</dbReference>
<keyword evidence="3 6" id="KW-0812">Transmembrane</keyword>
<evidence type="ECO:0000256" key="6">
    <source>
        <dbReference type="SAM" id="Phobius"/>
    </source>
</evidence>
<organism evidence="8 9">
    <name type="scientific">Kitasatospora phosalacinea</name>
    <dbReference type="NCBI Taxonomy" id="2065"/>
    <lineage>
        <taxon>Bacteria</taxon>
        <taxon>Bacillati</taxon>
        <taxon>Actinomycetota</taxon>
        <taxon>Actinomycetes</taxon>
        <taxon>Kitasatosporales</taxon>
        <taxon>Streptomycetaceae</taxon>
        <taxon>Kitasatospora</taxon>
    </lineage>
</organism>
<comment type="caution">
    <text evidence="8">The sequence shown here is derived from an EMBL/GenBank/DDBJ whole genome shotgun (WGS) entry which is preliminary data.</text>
</comment>
<keyword evidence="5 6" id="KW-0472">Membrane</keyword>
<feature type="transmembrane region" description="Helical" evidence="6">
    <location>
        <begin position="254"/>
        <end position="272"/>
    </location>
</feature>
<evidence type="ECO:0000313" key="8">
    <source>
        <dbReference type="EMBL" id="MFE1350766.1"/>
    </source>
</evidence>
<feature type="transmembrane region" description="Helical" evidence="6">
    <location>
        <begin position="171"/>
        <end position="188"/>
    </location>
</feature>
<keyword evidence="2" id="KW-1003">Cell membrane</keyword>
<gene>
    <name evidence="8" type="ORF">ACFW6T_02100</name>
</gene>
<feature type="transmembrane region" description="Helical" evidence="6">
    <location>
        <begin position="284"/>
        <end position="301"/>
    </location>
</feature>
<reference evidence="8 9" key="1">
    <citation type="submission" date="2024-09" db="EMBL/GenBank/DDBJ databases">
        <title>The Natural Products Discovery Center: Release of the First 8490 Sequenced Strains for Exploring Actinobacteria Biosynthetic Diversity.</title>
        <authorList>
            <person name="Kalkreuter E."/>
            <person name="Kautsar S.A."/>
            <person name="Yang D."/>
            <person name="Bader C.D."/>
            <person name="Teijaro C.N."/>
            <person name="Fluegel L."/>
            <person name="Davis C.M."/>
            <person name="Simpson J.R."/>
            <person name="Lauterbach L."/>
            <person name="Steele A.D."/>
            <person name="Gui C."/>
            <person name="Meng S."/>
            <person name="Li G."/>
            <person name="Viehrig K."/>
            <person name="Ye F."/>
            <person name="Su P."/>
            <person name="Kiefer A.F."/>
            <person name="Nichols A."/>
            <person name="Cepeda A.J."/>
            <person name="Yan W."/>
            <person name="Fan B."/>
            <person name="Jiang Y."/>
            <person name="Adhikari A."/>
            <person name="Zheng C.-J."/>
            <person name="Schuster L."/>
            <person name="Cowan T.M."/>
            <person name="Smanski M.J."/>
            <person name="Chevrette M.G."/>
            <person name="De Carvalho L.P.S."/>
            <person name="Shen B."/>
        </authorList>
    </citation>
    <scope>NUCLEOTIDE SEQUENCE [LARGE SCALE GENOMIC DNA]</scope>
    <source>
        <strain evidence="8 9">NPDC058753</strain>
    </source>
</reference>
<evidence type="ECO:0000256" key="4">
    <source>
        <dbReference type="ARBA" id="ARBA00022989"/>
    </source>
</evidence>
<keyword evidence="4 6" id="KW-1133">Transmembrane helix</keyword>
<dbReference type="PRINTS" id="PR01988">
    <property type="entry name" value="EXPORTERBACE"/>
</dbReference>
<feature type="transmembrane region" description="Helical" evidence="6">
    <location>
        <begin position="88"/>
        <end position="112"/>
    </location>
</feature>
<proteinExistence type="predicted"/>
<dbReference type="Proteomes" id="UP001599542">
    <property type="component" value="Unassembled WGS sequence"/>
</dbReference>
<evidence type="ECO:0000256" key="5">
    <source>
        <dbReference type="ARBA" id="ARBA00023136"/>
    </source>
</evidence>
<dbReference type="Gene3D" id="1.20.1250.20">
    <property type="entry name" value="MFS general substrate transporter like domains"/>
    <property type="match status" value="1"/>
</dbReference>
<evidence type="ECO:0000256" key="2">
    <source>
        <dbReference type="ARBA" id="ARBA00022475"/>
    </source>
</evidence>